<dbReference type="PANTHER" id="PTHR43701:SF2">
    <property type="entry name" value="MEMBRANE TRANSPORTER PROTEIN YJNA-RELATED"/>
    <property type="match status" value="1"/>
</dbReference>
<name>A0ABW3MF62_9PSEU</name>
<protein>
    <recommendedName>
        <fullName evidence="6">Probable membrane transporter protein</fullName>
    </recommendedName>
</protein>
<dbReference type="Pfam" id="PF01925">
    <property type="entry name" value="TauE"/>
    <property type="match status" value="1"/>
</dbReference>
<dbReference type="EMBL" id="JBHTIS010001730">
    <property type="protein sequence ID" value="MFD1048673.1"/>
    <property type="molecule type" value="Genomic_DNA"/>
</dbReference>
<sequence>ARKELRIGFVGAVLGTAAGVWLVNSMTADVFRRTAPILLTVAALVLILQPSIRNRLRQRAETGTHPAAMTAWLFVTGVYAGGFGAGVGILVLVVLAYTTPWPWQAMNTSKNVICLVTSLVGMGAFALTGLVVWPVAAIMAGSMALGGFVGQWITRHVPEELLRGRRGEHAAGGPRAGQGDGDHRPGPGGPGILVGHRC</sequence>
<evidence type="ECO:0000256" key="6">
    <source>
        <dbReference type="RuleBase" id="RU363041"/>
    </source>
</evidence>
<dbReference type="PANTHER" id="PTHR43701">
    <property type="entry name" value="MEMBRANE TRANSPORTER PROTEIN MJ0441-RELATED"/>
    <property type="match status" value="1"/>
</dbReference>
<evidence type="ECO:0000256" key="2">
    <source>
        <dbReference type="ARBA" id="ARBA00009142"/>
    </source>
</evidence>
<evidence type="ECO:0000256" key="7">
    <source>
        <dbReference type="SAM" id="MobiDB-lite"/>
    </source>
</evidence>
<comment type="similarity">
    <text evidence="2 6">Belongs to the 4-toluene sulfonate uptake permease (TSUP) (TC 2.A.102) family.</text>
</comment>
<feature type="transmembrane region" description="Helical" evidence="6">
    <location>
        <begin position="109"/>
        <end position="127"/>
    </location>
</feature>
<reference evidence="9" key="1">
    <citation type="journal article" date="2019" name="Int. J. Syst. Evol. Microbiol.">
        <title>The Global Catalogue of Microorganisms (GCM) 10K type strain sequencing project: providing services to taxonomists for standard genome sequencing and annotation.</title>
        <authorList>
            <consortium name="The Broad Institute Genomics Platform"/>
            <consortium name="The Broad Institute Genome Sequencing Center for Infectious Disease"/>
            <person name="Wu L."/>
            <person name="Ma J."/>
        </authorList>
    </citation>
    <scope>NUCLEOTIDE SEQUENCE [LARGE SCALE GENOMIC DNA]</scope>
    <source>
        <strain evidence="9">JCM 31486</strain>
    </source>
</reference>
<evidence type="ECO:0000313" key="9">
    <source>
        <dbReference type="Proteomes" id="UP001597045"/>
    </source>
</evidence>
<keyword evidence="5 6" id="KW-0472">Membrane</keyword>
<evidence type="ECO:0000256" key="5">
    <source>
        <dbReference type="ARBA" id="ARBA00023136"/>
    </source>
</evidence>
<keyword evidence="9" id="KW-1185">Reference proteome</keyword>
<proteinExistence type="inferred from homology"/>
<evidence type="ECO:0000256" key="3">
    <source>
        <dbReference type="ARBA" id="ARBA00022692"/>
    </source>
</evidence>
<evidence type="ECO:0000256" key="1">
    <source>
        <dbReference type="ARBA" id="ARBA00004141"/>
    </source>
</evidence>
<dbReference type="Proteomes" id="UP001597045">
    <property type="component" value="Unassembled WGS sequence"/>
</dbReference>
<gene>
    <name evidence="8" type="ORF">ACFQ1S_25655</name>
</gene>
<feature type="region of interest" description="Disordered" evidence="7">
    <location>
        <begin position="167"/>
        <end position="198"/>
    </location>
</feature>
<comment type="caution">
    <text evidence="8">The sequence shown here is derived from an EMBL/GenBank/DDBJ whole genome shotgun (WGS) entry which is preliminary data.</text>
</comment>
<evidence type="ECO:0000256" key="4">
    <source>
        <dbReference type="ARBA" id="ARBA00022989"/>
    </source>
</evidence>
<keyword evidence="6" id="KW-1003">Cell membrane</keyword>
<dbReference type="InterPro" id="IPR002781">
    <property type="entry name" value="TM_pro_TauE-like"/>
</dbReference>
<evidence type="ECO:0000313" key="8">
    <source>
        <dbReference type="EMBL" id="MFD1048673.1"/>
    </source>
</evidence>
<feature type="transmembrane region" description="Helical" evidence="6">
    <location>
        <begin position="72"/>
        <end position="97"/>
    </location>
</feature>
<feature type="transmembrane region" description="Helical" evidence="6">
    <location>
        <begin position="35"/>
        <end position="52"/>
    </location>
</feature>
<dbReference type="InterPro" id="IPR051598">
    <property type="entry name" value="TSUP/Inactive_protease-like"/>
</dbReference>
<feature type="non-terminal residue" evidence="8">
    <location>
        <position position="1"/>
    </location>
</feature>
<comment type="subcellular location">
    <subcellularLocation>
        <location evidence="6">Cell membrane</location>
        <topology evidence="6">Multi-pass membrane protein</topology>
    </subcellularLocation>
    <subcellularLocation>
        <location evidence="1">Membrane</location>
        <topology evidence="1">Multi-pass membrane protein</topology>
    </subcellularLocation>
</comment>
<keyword evidence="3 6" id="KW-0812">Transmembrane</keyword>
<organism evidence="8 9">
    <name type="scientific">Kibdelosporangium lantanae</name>
    <dbReference type="NCBI Taxonomy" id="1497396"/>
    <lineage>
        <taxon>Bacteria</taxon>
        <taxon>Bacillati</taxon>
        <taxon>Actinomycetota</taxon>
        <taxon>Actinomycetes</taxon>
        <taxon>Pseudonocardiales</taxon>
        <taxon>Pseudonocardiaceae</taxon>
        <taxon>Kibdelosporangium</taxon>
    </lineage>
</organism>
<accession>A0ABW3MF62</accession>
<feature type="transmembrane region" description="Helical" evidence="6">
    <location>
        <begin position="6"/>
        <end position="23"/>
    </location>
</feature>
<keyword evidence="4 6" id="KW-1133">Transmembrane helix</keyword>